<comment type="caution">
    <text evidence="3">The sequence shown here is derived from an EMBL/GenBank/DDBJ whole genome shotgun (WGS) entry which is preliminary data.</text>
</comment>
<dbReference type="Pfam" id="PF03781">
    <property type="entry name" value="FGE-sulfatase"/>
    <property type="match status" value="1"/>
</dbReference>
<dbReference type="EMBL" id="NVUL01000030">
    <property type="protein sequence ID" value="PCI78566.1"/>
    <property type="molecule type" value="Genomic_DNA"/>
</dbReference>
<dbReference type="Proteomes" id="UP000218767">
    <property type="component" value="Unassembled WGS sequence"/>
</dbReference>
<dbReference type="InterPro" id="IPR005532">
    <property type="entry name" value="SUMF_dom"/>
</dbReference>
<name>A0A2A4X7U1_9GAMM</name>
<dbReference type="InterPro" id="IPR042095">
    <property type="entry name" value="SUMF_sf"/>
</dbReference>
<gene>
    <name evidence="3" type="ORF">COB20_06505</name>
</gene>
<evidence type="ECO:0000256" key="1">
    <source>
        <dbReference type="SAM" id="Phobius"/>
    </source>
</evidence>
<dbReference type="InterPro" id="IPR051043">
    <property type="entry name" value="Sulfatase_Mod_Factor_Kinase"/>
</dbReference>
<dbReference type="PANTHER" id="PTHR23150:SF19">
    <property type="entry name" value="FORMYLGLYCINE-GENERATING ENZYME"/>
    <property type="match status" value="1"/>
</dbReference>
<dbReference type="GO" id="GO:0120147">
    <property type="term" value="F:formylglycine-generating oxidase activity"/>
    <property type="evidence" value="ECO:0007669"/>
    <property type="project" value="TreeGrafter"/>
</dbReference>
<dbReference type="AlphaFoldDB" id="A0A2A4X7U1"/>
<proteinExistence type="predicted"/>
<keyword evidence="1" id="KW-0812">Transmembrane</keyword>
<accession>A0A2A4X7U1</accession>
<keyword evidence="1" id="KW-1133">Transmembrane helix</keyword>
<evidence type="ECO:0000259" key="2">
    <source>
        <dbReference type="Pfam" id="PF03781"/>
    </source>
</evidence>
<protein>
    <recommendedName>
        <fullName evidence="2">Sulfatase-modifying factor enzyme-like domain-containing protein</fullName>
    </recommendedName>
</protein>
<evidence type="ECO:0000313" key="4">
    <source>
        <dbReference type="Proteomes" id="UP000218767"/>
    </source>
</evidence>
<feature type="transmembrane region" description="Helical" evidence="1">
    <location>
        <begin position="28"/>
        <end position="47"/>
    </location>
</feature>
<feature type="domain" description="Sulfatase-modifying factor enzyme-like" evidence="2">
    <location>
        <begin position="87"/>
        <end position="326"/>
    </location>
</feature>
<sequence>MSKSQRAAEPKPGDQCIDSALPQAPGRALGLTIMCLAIVFVAVWMTVQSRQQLSQKITASSSSSQQGTMTGFLDNAWFLPDEPLLGFVRIPSGPFAMGSNPALDRLAYENERWSSNRRQGSVEIDDFYIGLFEVTAAQFRAFTAEHPDLANEVAADIQGDMPVTNITWPEALAYARWLQRKLASSADTPAELRNYLAAGGQVSIPSEAEWEKAARGADGRIFPWGNTPSTEFANYGARSILPVGSKPCAECAFGLQDMSGNVWELTRSPLQAYPYNPNDDAENLSEDALWVMRGGSFVDSLGNVRAAVRGGVDPGVRNNTIGFRVVISKP</sequence>
<dbReference type="PANTHER" id="PTHR23150">
    <property type="entry name" value="SULFATASE MODIFYING FACTOR 1, 2"/>
    <property type="match status" value="1"/>
</dbReference>
<organism evidence="3 4">
    <name type="scientific">SAR86 cluster bacterium</name>
    <dbReference type="NCBI Taxonomy" id="2030880"/>
    <lineage>
        <taxon>Bacteria</taxon>
        <taxon>Pseudomonadati</taxon>
        <taxon>Pseudomonadota</taxon>
        <taxon>Gammaproteobacteria</taxon>
        <taxon>SAR86 cluster</taxon>
    </lineage>
</organism>
<reference evidence="4" key="1">
    <citation type="submission" date="2017-08" db="EMBL/GenBank/DDBJ databases">
        <title>A dynamic microbial community with high functional redundancy inhabits the cold, oxic subseafloor aquifer.</title>
        <authorList>
            <person name="Tully B.J."/>
            <person name="Wheat C.G."/>
            <person name="Glazer B.T."/>
            <person name="Huber J.A."/>
        </authorList>
    </citation>
    <scope>NUCLEOTIDE SEQUENCE [LARGE SCALE GENOMIC DNA]</scope>
</reference>
<evidence type="ECO:0000313" key="3">
    <source>
        <dbReference type="EMBL" id="PCI78566.1"/>
    </source>
</evidence>
<dbReference type="SUPFAM" id="SSF56436">
    <property type="entry name" value="C-type lectin-like"/>
    <property type="match status" value="1"/>
</dbReference>
<dbReference type="Gene3D" id="3.90.1580.10">
    <property type="entry name" value="paralog of FGE (formylglycine-generating enzyme)"/>
    <property type="match status" value="1"/>
</dbReference>
<keyword evidence="1" id="KW-0472">Membrane</keyword>
<dbReference type="InterPro" id="IPR016187">
    <property type="entry name" value="CTDL_fold"/>
</dbReference>